<protein>
    <submittedName>
        <fullName evidence="1">Uncharacterized protein</fullName>
    </submittedName>
</protein>
<reference evidence="1" key="1">
    <citation type="journal article" date="2011" name="J. Bacteriol.">
        <title>Genome Sequence of Lactobacillus pentosus IG1, a Strain Isolated from Spanish-Style Green Olive Fermentations.</title>
        <authorList>
            <person name="Maldonado-Barragan A."/>
            <person name="Caballero-Guerrero B."/>
            <person name="Lucena-Padros H."/>
            <person name="Ruiz-Barba J.L."/>
        </authorList>
    </citation>
    <scope>NUCLEOTIDE SEQUENCE</scope>
    <source>
        <strain evidence="1">IG1</strain>
    </source>
</reference>
<evidence type="ECO:0000313" key="1">
    <source>
        <dbReference type="EMBL" id="CCC16121.1"/>
    </source>
</evidence>
<organism evidence="1">
    <name type="scientific">Lactiplantibacillus pentosus IG1</name>
    <dbReference type="NCBI Taxonomy" id="1042160"/>
    <lineage>
        <taxon>Bacteria</taxon>
        <taxon>Bacillati</taxon>
        <taxon>Bacillota</taxon>
        <taxon>Bacilli</taxon>
        <taxon>Lactobacillales</taxon>
        <taxon>Lactobacillaceae</taxon>
        <taxon>Lactiplantibacillus</taxon>
    </lineage>
</organism>
<sequence>MHALVRLSGPADNCWNAADVDLNSRRNPLRNFKYESYSKPEEDHFQLRIIWLLSIVSRPLQSGSRSNGE</sequence>
<gene>
    <name evidence="1" type="ORF">LPENT_00817</name>
</gene>
<accession>G0M238</accession>
<proteinExistence type="predicted"/>
<name>G0M238_LACPE</name>
<dbReference type="EMBL" id="FR874854">
    <property type="protein sequence ID" value="CCC16121.1"/>
    <property type="molecule type" value="Genomic_DNA"/>
</dbReference>
<dbReference type="AlphaFoldDB" id="G0M238"/>